<dbReference type="PROSITE" id="PS50181">
    <property type="entry name" value="FBOX"/>
    <property type="match status" value="1"/>
</dbReference>
<feature type="region of interest" description="Disordered" evidence="1">
    <location>
        <begin position="130"/>
        <end position="161"/>
    </location>
</feature>
<feature type="region of interest" description="Disordered" evidence="1">
    <location>
        <begin position="1"/>
        <end position="116"/>
    </location>
</feature>
<dbReference type="PANTHER" id="PTHR20872">
    <property type="match status" value="1"/>
</dbReference>
<dbReference type="EMBL" id="BRZM01000003">
    <property type="protein sequence ID" value="GLD46769.1"/>
    <property type="molecule type" value="Genomic_DNA"/>
</dbReference>
<gene>
    <name evidence="3" type="ORF">AKAME5_000106400</name>
</gene>
<dbReference type="InterPro" id="IPR036047">
    <property type="entry name" value="F-box-like_dom_sf"/>
</dbReference>
<feature type="domain" description="F-box" evidence="2">
    <location>
        <begin position="296"/>
        <end position="342"/>
    </location>
</feature>
<evidence type="ECO:0000259" key="2">
    <source>
        <dbReference type="PROSITE" id="PS50181"/>
    </source>
</evidence>
<feature type="region of interest" description="Disordered" evidence="1">
    <location>
        <begin position="256"/>
        <end position="286"/>
    </location>
</feature>
<evidence type="ECO:0000313" key="3">
    <source>
        <dbReference type="EMBL" id="GLD46769.1"/>
    </source>
</evidence>
<accession>A0AAD3QUY5</accession>
<dbReference type="SMART" id="SM00256">
    <property type="entry name" value="FBOX"/>
    <property type="match status" value="1"/>
</dbReference>
<proteinExistence type="predicted"/>
<dbReference type="Pfam" id="PF12937">
    <property type="entry name" value="F-box-like"/>
    <property type="match status" value="1"/>
</dbReference>
<dbReference type="Gene3D" id="3.80.10.10">
    <property type="entry name" value="Ribonuclease Inhibitor"/>
    <property type="match status" value="1"/>
</dbReference>
<feature type="compositionally biased region" description="Polar residues" evidence="1">
    <location>
        <begin position="72"/>
        <end position="82"/>
    </location>
</feature>
<feature type="compositionally biased region" description="Low complexity" evidence="1">
    <location>
        <begin position="10"/>
        <end position="20"/>
    </location>
</feature>
<dbReference type="InterPro" id="IPR032675">
    <property type="entry name" value="LRR_dom_sf"/>
</dbReference>
<protein>
    <submittedName>
        <fullName evidence="3">F-box only protein 39</fullName>
    </submittedName>
</protein>
<feature type="compositionally biased region" description="Acidic residues" evidence="1">
    <location>
        <begin position="48"/>
        <end position="64"/>
    </location>
</feature>
<feature type="compositionally biased region" description="Basic and acidic residues" evidence="1">
    <location>
        <begin position="38"/>
        <end position="47"/>
    </location>
</feature>
<evidence type="ECO:0000313" key="4">
    <source>
        <dbReference type="Proteomes" id="UP001279410"/>
    </source>
</evidence>
<feature type="compositionally biased region" description="Basic and acidic residues" evidence="1">
    <location>
        <begin position="130"/>
        <end position="139"/>
    </location>
</feature>
<dbReference type="Proteomes" id="UP001279410">
    <property type="component" value="Unassembled WGS sequence"/>
</dbReference>
<dbReference type="SUPFAM" id="SSF81383">
    <property type="entry name" value="F-box domain"/>
    <property type="match status" value="1"/>
</dbReference>
<comment type="caution">
    <text evidence="3">The sequence shown here is derived from an EMBL/GenBank/DDBJ whole genome shotgun (WGS) entry which is preliminary data.</text>
</comment>
<dbReference type="AlphaFoldDB" id="A0AAD3QUY5"/>
<dbReference type="InterPro" id="IPR001810">
    <property type="entry name" value="F-box_dom"/>
</dbReference>
<name>A0AAD3QUY5_LATJO</name>
<feature type="compositionally biased region" description="Acidic residues" evidence="1">
    <location>
        <begin position="267"/>
        <end position="284"/>
    </location>
</feature>
<organism evidence="3 4">
    <name type="scientific">Lates japonicus</name>
    <name type="common">Japanese lates</name>
    <dbReference type="NCBI Taxonomy" id="270547"/>
    <lineage>
        <taxon>Eukaryota</taxon>
        <taxon>Metazoa</taxon>
        <taxon>Chordata</taxon>
        <taxon>Craniata</taxon>
        <taxon>Vertebrata</taxon>
        <taxon>Euteleostomi</taxon>
        <taxon>Actinopterygii</taxon>
        <taxon>Neopterygii</taxon>
        <taxon>Teleostei</taxon>
        <taxon>Neoteleostei</taxon>
        <taxon>Acanthomorphata</taxon>
        <taxon>Carangaria</taxon>
        <taxon>Carangaria incertae sedis</taxon>
        <taxon>Centropomidae</taxon>
        <taxon>Lates</taxon>
    </lineage>
</organism>
<reference evidence="3" key="1">
    <citation type="submission" date="2022-08" db="EMBL/GenBank/DDBJ databases">
        <title>Genome sequencing of akame (Lates japonicus).</title>
        <authorList>
            <person name="Hashiguchi Y."/>
            <person name="Takahashi H."/>
        </authorList>
    </citation>
    <scope>NUCLEOTIDE SEQUENCE</scope>
    <source>
        <strain evidence="3">Kochi</strain>
    </source>
</reference>
<dbReference type="Gene3D" id="1.20.1280.50">
    <property type="match status" value="1"/>
</dbReference>
<sequence length="738" mass="83936">MEEEREEQGESTQSGTTSTQVNAENCSEESDKSQNLQEPEKESRADSEVYDEEVDPSQAEEDLCISDAETLLQETLIATNTQDDADGLPLSPLPTEEEVTPPSVSSHPSNTQNRPSEPCWYCLRSLDSEYRPETSKQEDSDPSSPVPSSGQKLNYQTDPRPHFGVAWSSHSPCRPLWGSEGPCWGQRNQEVPNQTHTCPHCHLGLPPDTLRWHENPNTLRFFHIVQFTVGLIIVAGKFCDPGIIQTEMDEEFVPMHGKDSAQKGGFDLEDEDSEEEMSEDDSDLSDGGCEGGLGEVGRWGSLPDVCLRQVFRCLPDGDRRSADMVCRHWHNVMRSPSLWRYRFFHFSGRLSKYRQSEYCSAVAYARYLGVYLERLEVCVCPPRRSLVAQRLEQAISGLFYELTRVRAPLQSLSLVRLELDRSAWTLGLRNCLIDSLIRFLHRGASRLTSVCLNGMRNRTTQGLDLLSALSYSQRRFEPRCYISFLDLEGFFSSGVHIHLDSSVPGVLRELQGLTSLKLSYSCLSDELLTALQPAGGRRRNSSRAVSALQALTLNCTLNETHRQVVCGDKWAALASSCPDLRVKLIVDQIINTDRLARILLHEIPLTEFAMTAFYSPDEDWSARPLLRRMLPQYRCSLQYLTLDLSNCSESLDEELLELVKVCERLEQLRVWAFLEIRTVERLLHIRLTQRHLLNKIRVRVYSVNDNTGEQEDQLEEMLSSYLHLPPELEFYAIIYPFV</sequence>
<feature type="compositionally biased region" description="Polar residues" evidence="1">
    <location>
        <begin position="102"/>
        <end position="115"/>
    </location>
</feature>
<keyword evidence="4" id="KW-1185">Reference proteome</keyword>
<dbReference type="FunFam" id="1.20.1280.50:FF:000005">
    <property type="entry name" value="F-box/LRR-repeat protein 3 isoform X1"/>
    <property type="match status" value="1"/>
</dbReference>
<evidence type="ECO:0000256" key="1">
    <source>
        <dbReference type="SAM" id="MobiDB-lite"/>
    </source>
</evidence>
<dbReference type="PANTHER" id="PTHR20872:SF1">
    <property type="entry name" value="F-BOX DOMAIN-CONTAINING PROTEIN"/>
    <property type="match status" value="1"/>
</dbReference>